<keyword evidence="1" id="KW-0969">Cilium</keyword>
<keyword evidence="1" id="KW-0489">Methyltransferase</keyword>
<proteinExistence type="predicted"/>
<comment type="caution">
    <text evidence="1">The sequence shown here is derived from an EMBL/GenBank/DDBJ whole genome shotgun (WGS) entry which is preliminary data.</text>
</comment>
<dbReference type="Proteomes" id="UP001197875">
    <property type="component" value="Unassembled WGS sequence"/>
</dbReference>
<protein>
    <submittedName>
        <fullName evidence="1">Flagellin lysine-N-methylase</fullName>
        <ecNumber evidence="1">2.1.1.-</ecNumber>
    </submittedName>
</protein>
<name>A0AAE3DVF9_9FIRM</name>
<evidence type="ECO:0000313" key="1">
    <source>
        <dbReference type="EMBL" id="MCC2191199.1"/>
    </source>
</evidence>
<keyword evidence="1" id="KW-0966">Cell projection</keyword>
<evidence type="ECO:0000313" key="2">
    <source>
        <dbReference type="Proteomes" id="UP001197875"/>
    </source>
</evidence>
<dbReference type="GO" id="GO:0008168">
    <property type="term" value="F:methyltransferase activity"/>
    <property type="evidence" value="ECO:0007669"/>
    <property type="project" value="UniProtKB-KW"/>
</dbReference>
<dbReference type="GO" id="GO:0032259">
    <property type="term" value="P:methylation"/>
    <property type="evidence" value="ECO:0007669"/>
    <property type="project" value="UniProtKB-KW"/>
</dbReference>
<gene>
    <name evidence="1" type="primary">fliB</name>
    <name evidence="1" type="ORF">LKD71_15610</name>
</gene>
<reference evidence="1 2" key="1">
    <citation type="submission" date="2021-10" db="EMBL/GenBank/DDBJ databases">
        <title>Anaerobic single-cell dispensing facilitates the cultivation of human gut bacteria.</title>
        <authorList>
            <person name="Afrizal A."/>
        </authorList>
    </citation>
    <scope>NUCLEOTIDE SEQUENCE [LARGE SCALE GENOMIC DNA]</scope>
    <source>
        <strain evidence="1 2">CLA-AA-H277</strain>
    </source>
</reference>
<dbReference type="NCBIfam" id="NF038110">
    <property type="entry name" value="Lys_methyl_FliB"/>
    <property type="match status" value="1"/>
</dbReference>
<dbReference type="EMBL" id="JAJEPR010000042">
    <property type="protein sequence ID" value="MCC2191199.1"/>
    <property type="molecule type" value="Genomic_DNA"/>
</dbReference>
<keyword evidence="1" id="KW-0282">Flagellum</keyword>
<keyword evidence="1" id="KW-0808">Transferase</keyword>
<dbReference type="AlphaFoldDB" id="A0AAE3DVF9"/>
<organism evidence="1 2">
    <name type="scientific">Fusicatenibacter faecihominis</name>
    <dbReference type="NCBI Taxonomy" id="2881276"/>
    <lineage>
        <taxon>Bacteria</taxon>
        <taxon>Bacillati</taxon>
        <taxon>Bacillota</taxon>
        <taxon>Clostridia</taxon>
        <taxon>Lachnospirales</taxon>
        <taxon>Lachnospiraceae</taxon>
        <taxon>Fusicatenibacter</taxon>
    </lineage>
</organism>
<dbReference type="RefSeq" id="WP_227616148.1">
    <property type="nucleotide sequence ID" value="NZ_JAJEPR010000042.1"/>
</dbReference>
<accession>A0AAE3DVF9</accession>
<keyword evidence="2" id="KW-1185">Reference proteome</keyword>
<dbReference type="EC" id="2.1.1.-" evidence="1"/>
<sequence length="380" mass="44080">MQRFWPRYYEKFVCTADQCPRTCCQEWKIPVDEATEERWRKLAPPQAVKPQRKALSAYIIEKEETRVIGLKKDHRCPFLTEKKLCALVSAYGDEVLSETCTDFPREVHVFSDHEEETLMPCCPAVIDIWKKEEPGFPNIPGEEENLLFLLRKEILDLLAEEKISPEEALLAAFYILLDLKGRKKPIPADVSDCFSEKTKKELLKAIRKVSLPTEDTALECNEILQDLAVNYQNEGLYGDFLDSVLELSAAISDGEWDEVLEEKWNVFLQEWKKWDGLIRKFLMNEIFSDLVAADSDLESLILRMEWIALEYAGIRQSAFLNWSLKGEGTLAYETLRDAIVVLTRMTGYEEEDIREYLENSFECPLWEWGYFALVLSRGAE</sequence>